<comment type="caution">
    <text evidence="2">The sequence shown here is derived from an EMBL/GenBank/DDBJ whole genome shotgun (WGS) entry which is preliminary data.</text>
</comment>
<protein>
    <submittedName>
        <fullName evidence="2">Uncharacterized protein</fullName>
    </submittedName>
</protein>
<name>A0A0N0GY15_9ACTN</name>
<accession>A0A0N0GY15</accession>
<gene>
    <name evidence="2" type="ORF">ADL29_23735</name>
</gene>
<proteinExistence type="predicted"/>
<keyword evidence="1" id="KW-0812">Transmembrane</keyword>
<evidence type="ECO:0000313" key="3">
    <source>
        <dbReference type="Proteomes" id="UP000037982"/>
    </source>
</evidence>
<keyword evidence="3" id="KW-1185">Reference proteome</keyword>
<reference evidence="3" key="1">
    <citation type="submission" date="2015-07" db="EMBL/GenBank/DDBJ databases">
        <authorList>
            <person name="Ju K.-S."/>
            <person name="Doroghazi J.R."/>
            <person name="Metcalf W.W."/>
        </authorList>
    </citation>
    <scope>NUCLEOTIDE SEQUENCE [LARGE SCALE GENOMIC DNA]</scope>
    <source>
        <strain evidence="3">NRRL ISP-5002</strain>
    </source>
</reference>
<dbReference type="AlphaFoldDB" id="A0A0N0GY15"/>
<keyword evidence="1" id="KW-1133">Transmembrane helix</keyword>
<keyword evidence="1" id="KW-0472">Membrane</keyword>
<feature type="transmembrane region" description="Helical" evidence="1">
    <location>
        <begin position="52"/>
        <end position="72"/>
    </location>
</feature>
<sequence length="75" mass="7982">MPTRIPDEGTPQPQDTVPARTVWSLLMLVLALLGLMGAGILVYVTWRHPSLGTPLGVAFAGVTLLTTVVASLSRR</sequence>
<dbReference type="Proteomes" id="UP000037982">
    <property type="component" value="Unassembled WGS sequence"/>
</dbReference>
<evidence type="ECO:0000256" key="1">
    <source>
        <dbReference type="SAM" id="Phobius"/>
    </source>
</evidence>
<dbReference type="RefSeq" id="WP_053925620.1">
    <property type="nucleotide sequence ID" value="NZ_LGKG01000147.1"/>
</dbReference>
<evidence type="ECO:0000313" key="2">
    <source>
        <dbReference type="EMBL" id="KPC61511.1"/>
    </source>
</evidence>
<feature type="transmembrane region" description="Helical" evidence="1">
    <location>
        <begin position="21"/>
        <end position="46"/>
    </location>
</feature>
<dbReference type="PATRIC" id="fig|66876.3.peg.5198"/>
<dbReference type="EMBL" id="LGKG01000147">
    <property type="protein sequence ID" value="KPC61511.1"/>
    <property type="molecule type" value="Genomic_DNA"/>
</dbReference>
<organism evidence="2 3">
    <name type="scientific">Streptomyces chattanoogensis</name>
    <dbReference type="NCBI Taxonomy" id="66876"/>
    <lineage>
        <taxon>Bacteria</taxon>
        <taxon>Bacillati</taxon>
        <taxon>Actinomycetota</taxon>
        <taxon>Actinomycetes</taxon>
        <taxon>Kitasatosporales</taxon>
        <taxon>Streptomycetaceae</taxon>
        <taxon>Streptomyces</taxon>
    </lineage>
</organism>